<organism evidence="3 4">
    <name type="scientific">Cyclocybe aegerita</name>
    <name type="common">Black poplar mushroom</name>
    <name type="synonym">Agrocybe aegerita</name>
    <dbReference type="NCBI Taxonomy" id="1973307"/>
    <lineage>
        <taxon>Eukaryota</taxon>
        <taxon>Fungi</taxon>
        <taxon>Dikarya</taxon>
        <taxon>Basidiomycota</taxon>
        <taxon>Agaricomycotina</taxon>
        <taxon>Agaricomycetes</taxon>
        <taxon>Agaricomycetidae</taxon>
        <taxon>Agaricales</taxon>
        <taxon>Agaricineae</taxon>
        <taxon>Bolbitiaceae</taxon>
        <taxon>Cyclocybe</taxon>
    </lineage>
</organism>
<dbReference type="SMART" id="SM00225">
    <property type="entry name" value="BTB"/>
    <property type="match status" value="1"/>
</dbReference>
<dbReference type="AlphaFoldDB" id="A0A8S0VSW3"/>
<dbReference type="Proteomes" id="UP000467700">
    <property type="component" value="Unassembled WGS sequence"/>
</dbReference>
<feature type="domain" description="BTB" evidence="2">
    <location>
        <begin position="42"/>
        <end position="116"/>
    </location>
</feature>
<evidence type="ECO:0000313" key="3">
    <source>
        <dbReference type="EMBL" id="CAA7258930.1"/>
    </source>
</evidence>
<gene>
    <name evidence="3" type="ORF">AAE3_LOCUS1202</name>
</gene>
<dbReference type="EMBL" id="CACVBS010000005">
    <property type="protein sequence ID" value="CAA7258930.1"/>
    <property type="molecule type" value="Genomic_DNA"/>
</dbReference>
<proteinExistence type="predicted"/>
<feature type="region of interest" description="Disordered" evidence="1">
    <location>
        <begin position="1"/>
        <end position="25"/>
    </location>
</feature>
<dbReference type="SUPFAM" id="SSF54695">
    <property type="entry name" value="POZ domain"/>
    <property type="match status" value="1"/>
</dbReference>
<evidence type="ECO:0000256" key="1">
    <source>
        <dbReference type="SAM" id="MobiDB-lite"/>
    </source>
</evidence>
<accession>A0A8S0VSW3</accession>
<name>A0A8S0VSW3_CYCAE</name>
<reference evidence="3 4" key="1">
    <citation type="submission" date="2020-01" db="EMBL/GenBank/DDBJ databases">
        <authorList>
            <person name="Gupta K D."/>
        </authorList>
    </citation>
    <scope>NUCLEOTIDE SEQUENCE [LARGE SCALE GENOMIC DNA]</scope>
</reference>
<dbReference type="Pfam" id="PF00651">
    <property type="entry name" value="BTB"/>
    <property type="match status" value="1"/>
</dbReference>
<dbReference type="CDD" id="cd18186">
    <property type="entry name" value="BTB_POZ_ZBTB_KLHL-like"/>
    <property type="match status" value="1"/>
</dbReference>
<dbReference type="InterPro" id="IPR000210">
    <property type="entry name" value="BTB/POZ_dom"/>
</dbReference>
<dbReference type="PROSITE" id="PS50097">
    <property type="entry name" value="BTB"/>
    <property type="match status" value="1"/>
</dbReference>
<evidence type="ECO:0000259" key="2">
    <source>
        <dbReference type="PROSITE" id="PS50097"/>
    </source>
</evidence>
<comment type="caution">
    <text evidence="3">The sequence shown here is derived from an EMBL/GenBank/DDBJ whole genome shotgun (WGS) entry which is preliminary data.</text>
</comment>
<evidence type="ECO:0000313" key="4">
    <source>
        <dbReference type="Proteomes" id="UP000467700"/>
    </source>
</evidence>
<dbReference type="InterPro" id="IPR011333">
    <property type="entry name" value="SKP1/BTB/POZ_sf"/>
</dbReference>
<dbReference type="OrthoDB" id="3027208at2759"/>
<keyword evidence="4" id="KW-1185">Reference proteome</keyword>
<sequence>MSEPASKRRRTESEEGGSDSETQKPFLFMNSVQRSKYWFDDGNVVLRAEGTLFRVHCSMMAHQSKVFKDMFGMPQPQEQTQDVMVEDCPVITLGDTGEDVEHILAVFYDNINALDLRQKMHFSQLSAFLRLGKKYEIEYLQNEALKLLRLDFPATLDAYDKTFAGDQVKYDFPRECGPFTPVILLALDHSIPSVLLSAYLTYVSSVTPRELFTGKEGDILTSSITAICALDRDRLLRCAFNIIQTWWAGLGACSNNSNSCTNNRRSATKELALMLYPSDTGMAPRLTPWNVYEGGERTGPMKTRLCATCMTGFKDRYEDARKELWKKLPGFFGLEEWEKLKDFDA</sequence>
<protein>
    <recommendedName>
        <fullName evidence="2">BTB domain-containing protein</fullName>
    </recommendedName>
</protein>
<dbReference type="Gene3D" id="3.30.710.10">
    <property type="entry name" value="Potassium Channel Kv1.1, Chain A"/>
    <property type="match status" value="1"/>
</dbReference>